<evidence type="ECO:0000313" key="4">
    <source>
        <dbReference type="EMBL" id="PIK56637.1"/>
    </source>
</evidence>
<name>A0A2G8L8P4_STIJA</name>
<feature type="domain" description="Ig-like" evidence="3">
    <location>
        <begin position="126"/>
        <end position="219"/>
    </location>
</feature>
<feature type="signal peptide" evidence="2">
    <location>
        <begin position="1"/>
        <end position="17"/>
    </location>
</feature>
<feature type="transmembrane region" description="Helical" evidence="1">
    <location>
        <begin position="246"/>
        <end position="267"/>
    </location>
</feature>
<proteinExistence type="predicted"/>
<reference evidence="4 5" key="1">
    <citation type="journal article" date="2017" name="PLoS Biol.">
        <title>The sea cucumber genome provides insights into morphological evolution and visceral regeneration.</title>
        <authorList>
            <person name="Zhang X."/>
            <person name="Sun L."/>
            <person name="Yuan J."/>
            <person name="Sun Y."/>
            <person name="Gao Y."/>
            <person name="Zhang L."/>
            <person name="Li S."/>
            <person name="Dai H."/>
            <person name="Hamel J.F."/>
            <person name="Liu C."/>
            <person name="Yu Y."/>
            <person name="Liu S."/>
            <person name="Lin W."/>
            <person name="Guo K."/>
            <person name="Jin S."/>
            <person name="Xu P."/>
            <person name="Storey K.B."/>
            <person name="Huan P."/>
            <person name="Zhang T."/>
            <person name="Zhou Y."/>
            <person name="Zhang J."/>
            <person name="Lin C."/>
            <person name="Li X."/>
            <person name="Xing L."/>
            <person name="Huo D."/>
            <person name="Sun M."/>
            <person name="Wang L."/>
            <person name="Mercier A."/>
            <person name="Li F."/>
            <person name="Yang H."/>
            <person name="Xiang J."/>
        </authorList>
    </citation>
    <scope>NUCLEOTIDE SEQUENCE [LARGE SCALE GENOMIC DNA]</scope>
    <source>
        <strain evidence="4">Shaxun</strain>
        <tissue evidence="4">Muscle</tissue>
    </source>
</reference>
<dbReference type="AlphaFoldDB" id="A0A2G8L8P4"/>
<keyword evidence="1" id="KW-0812">Transmembrane</keyword>
<gene>
    <name evidence="4" type="ORF">BSL78_06493</name>
</gene>
<dbReference type="InterPro" id="IPR007110">
    <property type="entry name" value="Ig-like_dom"/>
</dbReference>
<keyword evidence="1" id="KW-1133">Transmembrane helix</keyword>
<sequence length="775" mass="89779">MFSSLFMLSIIVVQGFCQTCLSNQYVERMETKTIYCDVGGNVEGYYWYQGSISLTKPILKLENGVKGGEKYDDDHYDITSEGNMKIINARLEQEASYTYAVIFENGTVWRRSISVLIIVTPTPPCPLVQSCSNCDECIVGVKSNNPTSLTCYIEQVRPNVTLYWSVEGHNTTFTEQTSFEIKNNITDAWNISTTILFELKCAEYAIFRCSVYYDRETLTIGNKTVNIRSEECNDDNTKQTSSPTQVIVTCVLAVLGITLFALAIFYYKLHRRHGGRQGTLLEEVKQTDVLEGLKQVSFSDSWCGDCQLTITYEDNGTSRVNNTYDLLEALSRDERVNRVLFVGEPGIGKSHLFRDISRKWKNGDILKDVILIYLQLQYLSKDACILDELMKMLNREMSVEEANSLIFELERKDSIVMLDGISNWSRLHYDDNNISNVVSKKRLTVEHILKGFIGNFRNMKFWVTSCNIDNDLNVMNKPYTRVDVLGFTEIQRTAFFEKFWEENKDKQIGENMEEYRMLKEKQQESKDQTPNPEARPLNYKLAEDIIENWQSQLETVYHCKDFITQSPLIARLFASIQLHTNRDDNTMLEQNLFLFFKNNNAEKLRTIKNLVKNGNFDLLACLMEVGTQDEEKYKEYAQMLQMKKLVFHHSTEEYYQDAILHLLKMCKETKTTVESLEIYGDFPIVQLSGLPNIDDRLVFHGVHLANKDKFKVVMDKVPHMTKTIQFNDSEIPERLSPDEVQDIVSIENTEVFRKTEDASYERLCKDGEWEKWTSE</sequence>
<dbReference type="Gene3D" id="3.40.50.300">
    <property type="entry name" value="P-loop containing nucleotide triphosphate hydrolases"/>
    <property type="match status" value="1"/>
</dbReference>
<evidence type="ECO:0000256" key="1">
    <source>
        <dbReference type="SAM" id="Phobius"/>
    </source>
</evidence>
<protein>
    <recommendedName>
        <fullName evidence="3">Ig-like domain-containing protein</fullName>
    </recommendedName>
</protein>
<dbReference type="OrthoDB" id="10071976at2759"/>
<dbReference type="SUPFAM" id="SSF48726">
    <property type="entry name" value="Immunoglobulin"/>
    <property type="match status" value="1"/>
</dbReference>
<dbReference type="Pfam" id="PF05729">
    <property type="entry name" value="NACHT"/>
    <property type="match status" value="1"/>
</dbReference>
<evidence type="ECO:0000259" key="3">
    <source>
        <dbReference type="PROSITE" id="PS50835"/>
    </source>
</evidence>
<dbReference type="EMBL" id="MRZV01000169">
    <property type="protein sequence ID" value="PIK56637.1"/>
    <property type="molecule type" value="Genomic_DNA"/>
</dbReference>
<dbReference type="InterPro" id="IPR007111">
    <property type="entry name" value="NACHT_NTPase"/>
</dbReference>
<accession>A0A2G8L8P4</accession>
<dbReference type="InterPro" id="IPR027417">
    <property type="entry name" value="P-loop_NTPase"/>
</dbReference>
<dbReference type="InterPro" id="IPR036179">
    <property type="entry name" value="Ig-like_dom_sf"/>
</dbReference>
<keyword evidence="2" id="KW-0732">Signal</keyword>
<dbReference type="PROSITE" id="PS50835">
    <property type="entry name" value="IG_LIKE"/>
    <property type="match status" value="1"/>
</dbReference>
<dbReference type="Proteomes" id="UP000230750">
    <property type="component" value="Unassembled WGS sequence"/>
</dbReference>
<feature type="chain" id="PRO_5013903277" description="Ig-like domain-containing protein" evidence="2">
    <location>
        <begin position="18"/>
        <end position="775"/>
    </location>
</feature>
<comment type="caution">
    <text evidence="4">The sequence shown here is derived from an EMBL/GenBank/DDBJ whole genome shotgun (WGS) entry which is preliminary data.</text>
</comment>
<evidence type="ECO:0000313" key="5">
    <source>
        <dbReference type="Proteomes" id="UP000230750"/>
    </source>
</evidence>
<organism evidence="4 5">
    <name type="scientific">Stichopus japonicus</name>
    <name type="common">Sea cucumber</name>
    <dbReference type="NCBI Taxonomy" id="307972"/>
    <lineage>
        <taxon>Eukaryota</taxon>
        <taxon>Metazoa</taxon>
        <taxon>Echinodermata</taxon>
        <taxon>Eleutherozoa</taxon>
        <taxon>Echinozoa</taxon>
        <taxon>Holothuroidea</taxon>
        <taxon>Aspidochirotacea</taxon>
        <taxon>Aspidochirotida</taxon>
        <taxon>Stichopodidae</taxon>
        <taxon>Apostichopus</taxon>
    </lineage>
</organism>
<keyword evidence="5" id="KW-1185">Reference proteome</keyword>
<dbReference type="SUPFAM" id="SSF52540">
    <property type="entry name" value="P-loop containing nucleoside triphosphate hydrolases"/>
    <property type="match status" value="1"/>
</dbReference>
<evidence type="ECO:0000256" key="2">
    <source>
        <dbReference type="SAM" id="SignalP"/>
    </source>
</evidence>
<keyword evidence="1" id="KW-0472">Membrane</keyword>